<dbReference type="Pfam" id="PF07859">
    <property type="entry name" value="Abhydrolase_3"/>
    <property type="match status" value="1"/>
</dbReference>
<dbReference type="AlphaFoldDB" id="A0A2G7FK07"/>
<evidence type="ECO:0000313" key="3">
    <source>
        <dbReference type="Proteomes" id="UP000231358"/>
    </source>
</evidence>
<organism evidence="2 3">
    <name type="scientific">Aspergillus arachidicola</name>
    <dbReference type="NCBI Taxonomy" id="656916"/>
    <lineage>
        <taxon>Eukaryota</taxon>
        <taxon>Fungi</taxon>
        <taxon>Dikarya</taxon>
        <taxon>Ascomycota</taxon>
        <taxon>Pezizomycotina</taxon>
        <taxon>Eurotiomycetes</taxon>
        <taxon>Eurotiomycetidae</taxon>
        <taxon>Eurotiales</taxon>
        <taxon>Aspergillaceae</taxon>
        <taxon>Aspergillus</taxon>
        <taxon>Aspergillus subgen. Circumdati</taxon>
    </lineage>
</organism>
<sequence>MAVRLNDGLFRFEVTSADNREGVWKGVRFNFYGKKSGEICYQYSRATGPEAFDIDYQLAPQNRHCTTNEDCWAAFNWFQKVEKVKIDPDRMAVGGVSVGGYLSAVFVHLCRDVNIPLRLQIFNVPAYDSNNAFTPEGAFNRVKWPHESYREMKFIPALPTARMTYLHTSWKCLDQQGQTRCDWRINSMLASSLGLALALAFTAEMDRLRDEGEA</sequence>
<dbReference type="PANTHER" id="PTHR23024">
    <property type="entry name" value="ARYLACETAMIDE DEACETYLASE"/>
    <property type="match status" value="1"/>
</dbReference>
<name>A0A2G7FK07_9EURO</name>
<gene>
    <name evidence="2" type="ORF">AARAC_009462</name>
</gene>
<dbReference type="InterPro" id="IPR013094">
    <property type="entry name" value="AB_hydrolase_3"/>
</dbReference>
<protein>
    <recommendedName>
        <fullName evidence="1">Alpha/beta hydrolase fold-3 domain-containing protein</fullName>
    </recommendedName>
</protein>
<dbReference type="InterPro" id="IPR050466">
    <property type="entry name" value="Carboxylest/Gibb_receptor"/>
</dbReference>
<dbReference type="SUPFAM" id="SSF53474">
    <property type="entry name" value="alpha/beta-Hydrolases"/>
    <property type="match status" value="1"/>
</dbReference>
<evidence type="ECO:0000313" key="2">
    <source>
        <dbReference type="EMBL" id="PIG80957.1"/>
    </source>
</evidence>
<evidence type="ECO:0000259" key="1">
    <source>
        <dbReference type="Pfam" id="PF07859"/>
    </source>
</evidence>
<dbReference type="GO" id="GO:0016787">
    <property type="term" value="F:hydrolase activity"/>
    <property type="evidence" value="ECO:0007669"/>
    <property type="project" value="InterPro"/>
</dbReference>
<keyword evidence="3" id="KW-1185">Reference proteome</keyword>
<reference evidence="2 3" key="1">
    <citation type="submission" date="2017-05" db="EMBL/GenBank/DDBJ databases">
        <title>Genome sequence for an aflatoxigenic pathogen of Argentinian peanut, Aspergillus arachidicola.</title>
        <authorList>
            <person name="Moore G."/>
            <person name="Beltz S.B."/>
            <person name="Mack B.M."/>
        </authorList>
    </citation>
    <scope>NUCLEOTIDE SEQUENCE [LARGE SCALE GENOMIC DNA]</scope>
    <source>
        <strain evidence="2 3">CBS 117610</strain>
    </source>
</reference>
<proteinExistence type="predicted"/>
<dbReference type="STRING" id="656916.A0A2G7FK07"/>
<dbReference type="EMBL" id="NEXV01000590">
    <property type="protein sequence ID" value="PIG80957.1"/>
    <property type="molecule type" value="Genomic_DNA"/>
</dbReference>
<dbReference type="PANTHER" id="PTHR23024:SF24">
    <property type="entry name" value="ALPHA_BETA HYDROLASE FOLD-3 DOMAIN-CONTAINING PROTEIN"/>
    <property type="match status" value="1"/>
</dbReference>
<dbReference type="Proteomes" id="UP000231358">
    <property type="component" value="Unassembled WGS sequence"/>
</dbReference>
<accession>A0A2G7FK07</accession>
<dbReference type="Gene3D" id="3.40.50.1820">
    <property type="entry name" value="alpha/beta hydrolase"/>
    <property type="match status" value="1"/>
</dbReference>
<feature type="domain" description="Alpha/beta hydrolase fold-3" evidence="1">
    <location>
        <begin position="38"/>
        <end position="214"/>
    </location>
</feature>
<dbReference type="InterPro" id="IPR029058">
    <property type="entry name" value="AB_hydrolase_fold"/>
</dbReference>
<comment type="caution">
    <text evidence="2">The sequence shown here is derived from an EMBL/GenBank/DDBJ whole genome shotgun (WGS) entry which is preliminary data.</text>
</comment>